<proteinExistence type="predicted"/>
<name>A0AA37PCC7_9PEZI</name>
<dbReference type="EMBL" id="BQXU01000030">
    <property type="protein sequence ID" value="GKT49601.1"/>
    <property type="molecule type" value="Genomic_DNA"/>
</dbReference>
<keyword evidence="2" id="KW-1185">Reference proteome</keyword>
<organism evidence="1 2">
    <name type="scientific">Colletotrichum spaethianum</name>
    <dbReference type="NCBI Taxonomy" id="700344"/>
    <lineage>
        <taxon>Eukaryota</taxon>
        <taxon>Fungi</taxon>
        <taxon>Dikarya</taxon>
        <taxon>Ascomycota</taxon>
        <taxon>Pezizomycotina</taxon>
        <taxon>Sordariomycetes</taxon>
        <taxon>Hypocreomycetidae</taxon>
        <taxon>Glomerellales</taxon>
        <taxon>Glomerellaceae</taxon>
        <taxon>Colletotrichum</taxon>
        <taxon>Colletotrichum spaethianum species complex</taxon>
    </lineage>
</organism>
<evidence type="ECO:0000313" key="1">
    <source>
        <dbReference type="EMBL" id="GKT49601.1"/>
    </source>
</evidence>
<protein>
    <submittedName>
        <fullName evidence="1">Uncharacterized protein</fullName>
    </submittedName>
</protein>
<dbReference type="Proteomes" id="UP001055115">
    <property type="component" value="Unassembled WGS sequence"/>
</dbReference>
<sequence>MKRESEDNGIHKLPSRRFAKLLEIVFCRLNSFLPLTYKFTDFCGSGALMLSSNNISDLVTGVSANTSCSGTDVTATVGFPRGQASIQDWAPYVYVPGTDKTYTTNISTNNPIYTCGHTGTPGVAAKCFNEYGTFGATNV</sequence>
<comment type="caution">
    <text evidence="1">The sequence shown here is derived from an EMBL/GenBank/DDBJ whole genome shotgun (WGS) entry which is preliminary data.</text>
</comment>
<evidence type="ECO:0000313" key="2">
    <source>
        <dbReference type="Proteomes" id="UP001055115"/>
    </source>
</evidence>
<dbReference type="RefSeq" id="XP_049131951.1">
    <property type="nucleotide sequence ID" value="XM_049275994.1"/>
</dbReference>
<gene>
    <name evidence="1" type="ORF">ColSpa_09782</name>
</gene>
<reference evidence="1 2" key="1">
    <citation type="submission" date="2022-03" db="EMBL/GenBank/DDBJ databases">
        <title>Genome data of Colletotrichum spp.</title>
        <authorList>
            <person name="Utami Y.D."/>
            <person name="Hiruma K."/>
        </authorList>
    </citation>
    <scope>NUCLEOTIDE SEQUENCE [LARGE SCALE GENOMIC DNA]</scope>
    <source>
        <strain evidence="1 2">MAFF 239500</strain>
    </source>
</reference>
<dbReference type="GeneID" id="73330584"/>
<accession>A0AA37PCC7</accession>
<dbReference type="AlphaFoldDB" id="A0AA37PCC7"/>